<keyword evidence="1 6" id="KW-0963">Cytoplasm</keyword>
<keyword evidence="5 6" id="KW-0804">Transcription</keyword>
<keyword evidence="9" id="KW-1185">Reference proteome</keyword>
<feature type="domain" description="RNA polymerase sigma-70 region 2" evidence="7">
    <location>
        <begin position="34"/>
        <end position="103"/>
    </location>
</feature>
<keyword evidence="3 6" id="KW-0731">Sigma factor</keyword>
<dbReference type="InterPro" id="IPR014244">
    <property type="entry name" value="RNA_pol_sigma-I"/>
</dbReference>
<evidence type="ECO:0000256" key="2">
    <source>
        <dbReference type="ARBA" id="ARBA00023015"/>
    </source>
</evidence>
<organism evidence="8 9">
    <name type="scientific">Saliterribacillus persicus</name>
    <dbReference type="NCBI Taxonomy" id="930114"/>
    <lineage>
        <taxon>Bacteria</taxon>
        <taxon>Bacillati</taxon>
        <taxon>Bacillota</taxon>
        <taxon>Bacilli</taxon>
        <taxon>Bacillales</taxon>
        <taxon>Bacillaceae</taxon>
        <taxon>Saliterribacillus</taxon>
    </lineage>
</organism>
<comment type="subunit">
    <text evidence="6">Interacts with RsgI.</text>
</comment>
<evidence type="ECO:0000256" key="3">
    <source>
        <dbReference type="ARBA" id="ARBA00023082"/>
    </source>
</evidence>
<evidence type="ECO:0000256" key="4">
    <source>
        <dbReference type="ARBA" id="ARBA00023125"/>
    </source>
</evidence>
<comment type="function">
    <text evidence="6">Sigma factors are initiation factors that promote the attachment of RNA polymerase to specific initiation sites and are then released.</text>
</comment>
<comment type="similarity">
    <text evidence="6">Belongs to the sigma-70 factor family. SigI subfamily.</text>
</comment>
<dbReference type="GO" id="GO:0005737">
    <property type="term" value="C:cytoplasm"/>
    <property type="evidence" value="ECO:0007669"/>
    <property type="project" value="UniProtKB-SubCell"/>
</dbReference>
<keyword evidence="4 6" id="KW-0238">DNA-binding</keyword>
<evidence type="ECO:0000259" key="7">
    <source>
        <dbReference type="Pfam" id="PF04542"/>
    </source>
</evidence>
<dbReference type="PANTHER" id="PTHR30385">
    <property type="entry name" value="SIGMA FACTOR F FLAGELLAR"/>
    <property type="match status" value="1"/>
</dbReference>
<dbReference type="Proteomes" id="UP000252585">
    <property type="component" value="Unassembled WGS sequence"/>
</dbReference>
<keyword evidence="6" id="KW-0346">Stress response</keyword>
<dbReference type="HAMAP" id="MF_02064">
    <property type="entry name" value="Sigma70_SigI"/>
    <property type="match status" value="1"/>
</dbReference>
<feature type="short sequence motif" description="Polymerase core binding" evidence="6">
    <location>
        <begin position="58"/>
        <end position="71"/>
    </location>
</feature>
<gene>
    <name evidence="6" type="primary">sigI</name>
    <name evidence="8" type="ORF">DFR57_10114</name>
</gene>
<keyword evidence="2 6" id="KW-0805">Transcription regulation</keyword>
<comment type="activity regulation">
    <text evidence="6">Negatively regulated by the anti-sigma-I factor RsgI.</text>
</comment>
<dbReference type="Pfam" id="PF04542">
    <property type="entry name" value="Sigma70_r2"/>
    <property type="match status" value="1"/>
</dbReference>
<evidence type="ECO:0000256" key="5">
    <source>
        <dbReference type="ARBA" id="ARBA00023163"/>
    </source>
</evidence>
<reference evidence="8 9" key="1">
    <citation type="submission" date="2018-07" db="EMBL/GenBank/DDBJ databases">
        <title>Genomic Encyclopedia of Type Strains, Phase IV (KMG-IV): sequencing the most valuable type-strain genomes for metagenomic binning, comparative biology and taxonomic classification.</title>
        <authorList>
            <person name="Goeker M."/>
        </authorList>
    </citation>
    <scope>NUCLEOTIDE SEQUENCE [LARGE SCALE GENOMIC DNA]</scope>
    <source>
        <strain evidence="8 9">DSM 27696</strain>
    </source>
</reference>
<evidence type="ECO:0000313" key="9">
    <source>
        <dbReference type="Proteomes" id="UP000252585"/>
    </source>
</evidence>
<dbReference type="EMBL" id="QPJJ01000001">
    <property type="protein sequence ID" value="RCW77147.1"/>
    <property type="molecule type" value="Genomic_DNA"/>
</dbReference>
<dbReference type="PANTHER" id="PTHR30385:SF6">
    <property type="entry name" value="RNA POLYMERASE SIGMA FACTOR SIGI"/>
    <property type="match status" value="1"/>
</dbReference>
<sequence>MMLNSQLADESITLEEQIEAIQQGDKDLENQLLKNYQPFIAKCVSEVCKRYIYRTTDDEFSIGLMAFNEAMHDYSPNKGATFLSFARLVIKRKVIDFIRKEKRQLVTTSLDMQEHDEQLENPMEIQASKTQFKAEEDSWNRKQEIQEFSKKLKEYHLSFSELTVISPKHQDARESAIRVAKVLYNDAKLREYVFKKKKIPIKALLNHVEVSKKTLERNRKYTLAIFLILSGDYVYLKDYLKEVDL</sequence>
<dbReference type="NCBIfam" id="TIGR02895">
    <property type="entry name" value="spore_sigI"/>
    <property type="match status" value="1"/>
</dbReference>
<dbReference type="InterPro" id="IPR013325">
    <property type="entry name" value="RNA_pol_sigma_r2"/>
</dbReference>
<evidence type="ECO:0000313" key="8">
    <source>
        <dbReference type="EMBL" id="RCW77147.1"/>
    </source>
</evidence>
<dbReference type="SUPFAM" id="SSF88946">
    <property type="entry name" value="Sigma2 domain of RNA polymerase sigma factors"/>
    <property type="match status" value="1"/>
</dbReference>
<dbReference type="PIRSF" id="PIRSF038953">
    <property type="entry name" value="SigI"/>
    <property type="match status" value="1"/>
</dbReference>
<dbReference type="AlphaFoldDB" id="A0A368YE39"/>
<accession>A0A368YE39</accession>
<dbReference type="RefSeq" id="WP_342768812.1">
    <property type="nucleotide sequence ID" value="NZ_QPJJ01000001.1"/>
</dbReference>
<protein>
    <recommendedName>
        <fullName evidence="6">RNA polymerase sigma factor SigI</fullName>
    </recommendedName>
</protein>
<evidence type="ECO:0000256" key="6">
    <source>
        <dbReference type="HAMAP-Rule" id="MF_02064"/>
    </source>
</evidence>
<dbReference type="Gene3D" id="1.10.1740.10">
    <property type="match status" value="1"/>
</dbReference>
<dbReference type="GO" id="GO:0006352">
    <property type="term" value="P:DNA-templated transcription initiation"/>
    <property type="evidence" value="ECO:0007669"/>
    <property type="project" value="UniProtKB-UniRule"/>
</dbReference>
<dbReference type="InterPro" id="IPR007627">
    <property type="entry name" value="RNA_pol_sigma70_r2"/>
</dbReference>
<comment type="caution">
    <text evidence="8">The sequence shown here is derived from an EMBL/GenBank/DDBJ whole genome shotgun (WGS) entry which is preliminary data.</text>
</comment>
<evidence type="ECO:0000256" key="1">
    <source>
        <dbReference type="ARBA" id="ARBA00022490"/>
    </source>
</evidence>
<proteinExistence type="inferred from homology"/>
<dbReference type="NCBIfam" id="NF006172">
    <property type="entry name" value="PRK08311.1-3"/>
    <property type="match status" value="1"/>
</dbReference>
<name>A0A368YE39_9BACI</name>
<dbReference type="GO" id="GO:0016987">
    <property type="term" value="F:sigma factor activity"/>
    <property type="evidence" value="ECO:0007669"/>
    <property type="project" value="UniProtKB-UniRule"/>
</dbReference>
<dbReference type="GO" id="GO:0003677">
    <property type="term" value="F:DNA binding"/>
    <property type="evidence" value="ECO:0007669"/>
    <property type="project" value="UniProtKB-UniRule"/>
</dbReference>
<comment type="subcellular location">
    <subcellularLocation>
        <location evidence="6">Cytoplasm</location>
    </subcellularLocation>
</comment>
<feature type="DNA-binding region" description="H-T-H motif" evidence="6">
    <location>
        <begin position="201"/>
        <end position="220"/>
    </location>
</feature>